<reference evidence="1" key="1">
    <citation type="submission" date="2022-04" db="EMBL/GenBank/DDBJ databases">
        <title>Genome of the entomopathogenic fungus Entomophthora muscae.</title>
        <authorList>
            <person name="Elya C."/>
            <person name="Lovett B.R."/>
            <person name="Lee E."/>
            <person name="Macias A.M."/>
            <person name="Hajek A.E."/>
            <person name="De Bivort B.L."/>
            <person name="Kasson M.T."/>
            <person name="De Fine Licht H.H."/>
            <person name="Stajich J.E."/>
        </authorList>
    </citation>
    <scope>NUCLEOTIDE SEQUENCE</scope>
    <source>
        <strain evidence="1">Berkeley</strain>
    </source>
</reference>
<gene>
    <name evidence="1" type="ORF">DSO57_1029390</name>
</gene>
<dbReference type="EMBL" id="QTSX02002323">
    <property type="protein sequence ID" value="KAJ9076114.1"/>
    <property type="molecule type" value="Genomic_DNA"/>
</dbReference>
<name>A0ACC2TN98_9FUNG</name>
<protein>
    <submittedName>
        <fullName evidence="1">Uncharacterized protein</fullName>
    </submittedName>
</protein>
<evidence type="ECO:0000313" key="1">
    <source>
        <dbReference type="EMBL" id="KAJ9076114.1"/>
    </source>
</evidence>
<accession>A0ACC2TN98</accession>
<comment type="caution">
    <text evidence="1">The sequence shown here is derived from an EMBL/GenBank/DDBJ whole genome shotgun (WGS) entry which is preliminary data.</text>
</comment>
<sequence length="172" mass="19400">METEKSPAPAEAANPQSTGPAKTSSGNPEPSIHTVVPVQADTAFTQFPAMRMKVYWILHPCNPMNNSPIRTLYLNCQGLGLYWLKIVLDSYLKTYQLIFLSETWFIDHDQICQHPNFVTHTPLTSFHANCHQTGGMALFCSNSARAQLSSIRCTKQYHLGMLCFTLLPWRLL</sequence>
<evidence type="ECO:0000313" key="2">
    <source>
        <dbReference type="Proteomes" id="UP001165960"/>
    </source>
</evidence>
<organism evidence="1 2">
    <name type="scientific">Entomophthora muscae</name>
    <dbReference type="NCBI Taxonomy" id="34485"/>
    <lineage>
        <taxon>Eukaryota</taxon>
        <taxon>Fungi</taxon>
        <taxon>Fungi incertae sedis</taxon>
        <taxon>Zoopagomycota</taxon>
        <taxon>Entomophthoromycotina</taxon>
        <taxon>Entomophthoromycetes</taxon>
        <taxon>Entomophthorales</taxon>
        <taxon>Entomophthoraceae</taxon>
        <taxon>Entomophthora</taxon>
    </lineage>
</organism>
<proteinExistence type="predicted"/>
<keyword evidence="2" id="KW-1185">Reference proteome</keyword>
<dbReference type="Proteomes" id="UP001165960">
    <property type="component" value="Unassembled WGS sequence"/>
</dbReference>